<feature type="compositionally biased region" description="Pro residues" evidence="1">
    <location>
        <begin position="1"/>
        <end position="10"/>
    </location>
</feature>
<protein>
    <submittedName>
        <fullName evidence="2">Uncharacterized protein</fullName>
    </submittedName>
</protein>
<dbReference type="EMBL" id="JAZGUE010000003">
    <property type="protein sequence ID" value="KAL2269124.1"/>
    <property type="molecule type" value="Genomic_DNA"/>
</dbReference>
<feature type="region of interest" description="Disordered" evidence="1">
    <location>
        <begin position="1"/>
        <end position="237"/>
    </location>
</feature>
<accession>A0ABR4DFQ5</accession>
<gene>
    <name evidence="2" type="ORF">VTJ83DRAFT_3970</name>
</gene>
<sequence length="449" mass="46745">MVPPATPAPPRFVIKRPSAQQSQGQTPNPSLARGSGQFQATPRFAVSTPRPTPGPGGLAITTPALAFKPSTIRRARATQEIIEDSSPVTPEDGSPSASPITRRSLPEPIEPDSSLVPPSSGETPREGRSPKRRRISMASDAETDPIASSQPPEASDLGVLPDAPGENMAAYHTESEDGASAGNNDDDDGDARSAADLSPIRSIPSPRRHHDGHEGSSWTHSDDHDHDGHGDGDGDDELVVTRSKRHRSIPAFRIPAPAVAPDHRTPRFLKRHDLASESIPGPDAASAAAVAYLTAELFSPPRPKRRHKAGPADRYLAGGLAAELRDWLVEAKGGVDEEGEVWAASQVLGIASPASGVAKVVVDEVSAGGLGLTLVVGRLVVPEGSAAGSLVRVMLTGDGEADGPGGGAGGGEPDRIRPGALVAVAPPVWDVELGERWAVASRWEIVRAC</sequence>
<feature type="compositionally biased region" description="Polar residues" evidence="1">
    <location>
        <begin position="18"/>
        <end position="29"/>
    </location>
</feature>
<dbReference type="Proteomes" id="UP001600064">
    <property type="component" value="Unassembled WGS sequence"/>
</dbReference>
<keyword evidence="3" id="KW-1185">Reference proteome</keyword>
<proteinExistence type="predicted"/>
<evidence type="ECO:0000313" key="2">
    <source>
        <dbReference type="EMBL" id="KAL2269124.1"/>
    </source>
</evidence>
<comment type="caution">
    <text evidence="2">The sequence shown here is derived from an EMBL/GenBank/DDBJ whole genome shotgun (WGS) entry which is preliminary data.</text>
</comment>
<dbReference type="RefSeq" id="XP_070867848.1">
    <property type="nucleotide sequence ID" value="XM_071010407.1"/>
</dbReference>
<name>A0ABR4DFQ5_9PEZI</name>
<organism evidence="2 3">
    <name type="scientific">Remersonia thermophila</name>
    <dbReference type="NCBI Taxonomy" id="72144"/>
    <lineage>
        <taxon>Eukaryota</taxon>
        <taxon>Fungi</taxon>
        <taxon>Dikarya</taxon>
        <taxon>Ascomycota</taxon>
        <taxon>Pezizomycotina</taxon>
        <taxon>Sordariomycetes</taxon>
        <taxon>Sordariomycetidae</taxon>
        <taxon>Sordariales</taxon>
        <taxon>Sordariales incertae sedis</taxon>
        <taxon>Remersonia</taxon>
    </lineage>
</organism>
<evidence type="ECO:0000313" key="3">
    <source>
        <dbReference type="Proteomes" id="UP001600064"/>
    </source>
</evidence>
<feature type="compositionally biased region" description="Basic and acidic residues" evidence="1">
    <location>
        <begin position="220"/>
        <end position="232"/>
    </location>
</feature>
<reference evidence="2 3" key="1">
    <citation type="journal article" date="2024" name="Commun. Biol.">
        <title>Comparative genomic analysis of thermophilic fungi reveals convergent evolutionary adaptations and gene losses.</title>
        <authorList>
            <person name="Steindorff A.S."/>
            <person name="Aguilar-Pontes M.V."/>
            <person name="Robinson A.J."/>
            <person name="Andreopoulos B."/>
            <person name="LaButti K."/>
            <person name="Kuo A."/>
            <person name="Mondo S."/>
            <person name="Riley R."/>
            <person name="Otillar R."/>
            <person name="Haridas S."/>
            <person name="Lipzen A."/>
            <person name="Grimwood J."/>
            <person name="Schmutz J."/>
            <person name="Clum A."/>
            <person name="Reid I.D."/>
            <person name="Moisan M.C."/>
            <person name="Butler G."/>
            <person name="Nguyen T.T.M."/>
            <person name="Dewar K."/>
            <person name="Conant G."/>
            <person name="Drula E."/>
            <person name="Henrissat B."/>
            <person name="Hansel C."/>
            <person name="Singer S."/>
            <person name="Hutchinson M.I."/>
            <person name="de Vries R.P."/>
            <person name="Natvig D.O."/>
            <person name="Powell A.J."/>
            <person name="Tsang A."/>
            <person name="Grigoriev I.V."/>
        </authorList>
    </citation>
    <scope>NUCLEOTIDE SEQUENCE [LARGE SCALE GENOMIC DNA]</scope>
    <source>
        <strain evidence="2 3">ATCC 22073</strain>
    </source>
</reference>
<evidence type="ECO:0000256" key="1">
    <source>
        <dbReference type="SAM" id="MobiDB-lite"/>
    </source>
</evidence>
<dbReference type="GeneID" id="98125051"/>